<organism evidence="1 2">
    <name type="scientific">Cichorium intybus</name>
    <name type="common">Chicory</name>
    <dbReference type="NCBI Taxonomy" id="13427"/>
    <lineage>
        <taxon>Eukaryota</taxon>
        <taxon>Viridiplantae</taxon>
        <taxon>Streptophyta</taxon>
        <taxon>Embryophyta</taxon>
        <taxon>Tracheophyta</taxon>
        <taxon>Spermatophyta</taxon>
        <taxon>Magnoliopsida</taxon>
        <taxon>eudicotyledons</taxon>
        <taxon>Gunneridae</taxon>
        <taxon>Pentapetalae</taxon>
        <taxon>asterids</taxon>
        <taxon>campanulids</taxon>
        <taxon>Asterales</taxon>
        <taxon>Asteraceae</taxon>
        <taxon>Cichorioideae</taxon>
        <taxon>Cichorieae</taxon>
        <taxon>Cichoriinae</taxon>
        <taxon>Cichorium</taxon>
    </lineage>
</organism>
<dbReference type="EMBL" id="CM042015">
    <property type="protein sequence ID" value="KAI3710671.1"/>
    <property type="molecule type" value="Genomic_DNA"/>
</dbReference>
<reference evidence="1 2" key="2">
    <citation type="journal article" date="2022" name="Mol. Ecol. Resour.">
        <title>The genomes of chicory, endive, great burdock and yacon provide insights into Asteraceae paleo-polyploidization history and plant inulin production.</title>
        <authorList>
            <person name="Fan W."/>
            <person name="Wang S."/>
            <person name="Wang H."/>
            <person name="Wang A."/>
            <person name="Jiang F."/>
            <person name="Liu H."/>
            <person name="Zhao H."/>
            <person name="Xu D."/>
            <person name="Zhang Y."/>
        </authorList>
    </citation>
    <scope>NUCLEOTIDE SEQUENCE [LARGE SCALE GENOMIC DNA]</scope>
    <source>
        <strain evidence="2">cv. Punajuju</strain>
        <tissue evidence="1">Leaves</tissue>
    </source>
</reference>
<reference evidence="2" key="1">
    <citation type="journal article" date="2022" name="Mol. Ecol. Resour.">
        <title>The genomes of chicory, endive, great burdock and yacon provide insights into Asteraceae palaeo-polyploidization history and plant inulin production.</title>
        <authorList>
            <person name="Fan W."/>
            <person name="Wang S."/>
            <person name="Wang H."/>
            <person name="Wang A."/>
            <person name="Jiang F."/>
            <person name="Liu H."/>
            <person name="Zhao H."/>
            <person name="Xu D."/>
            <person name="Zhang Y."/>
        </authorList>
    </citation>
    <scope>NUCLEOTIDE SEQUENCE [LARGE SCALE GENOMIC DNA]</scope>
    <source>
        <strain evidence="2">cv. Punajuju</strain>
    </source>
</reference>
<accession>A0ACB9ALQ5</accession>
<comment type="caution">
    <text evidence="1">The sequence shown here is derived from an EMBL/GenBank/DDBJ whole genome shotgun (WGS) entry which is preliminary data.</text>
</comment>
<proteinExistence type="predicted"/>
<dbReference type="Proteomes" id="UP001055811">
    <property type="component" value="Linkage Group LG07"/>
</dbReference>
<sequence length="108" mass="12803">MIHLFSSCDKEPSDFRFSEYGMVAKEVSAMRNWYCRCTREKERGHAWKRVVMEGRGRISLRANEEIFSFRDGDEEIFSFRDGGVYESLRAKKPISRSRQWKGKDTKHS</sequence>
<evidence type="ECO:0000313" key="2">
    <source>
        <dbReference type="Proteomes" id="UP001055811"/>
    </source>
</evidence>
<evidence type="ECO:0000313" key="1">
    <source>
        <dbReference type="EMBL" id="KAI3710671.1"/>
    </source>
</evidence>
<protein>
    <submittedName>
        <fullName evidence="1">Uncharacterized protein</fullName>
    </submittedName>
</protein>
<keyword evidence="2" id="KW-1185">Reference proteome</keyword>
<name>A0ACB9ALQ5_CICIN</name>
<gene>
    <name evidence="1" type="ORF">L2E82_40460</name>
</gene>